<keyword evidence="2" id="KW-0732">Signal</keyword>
<dbReference type="EMBL" id="HBFL01004369">
    <property type="protein sequence ID" value="CAD8763092.1"/>
    <property type="molecule type" value="Transcribed_RNA"/>
</dbReference>
<feature type="chain" id="PRO_5036393743" evidence="2">
    <location>
        <begin position="27"/>
        <end position="124"/>
    </location>
</feature>
<evidence type="ECO:0000313" key="3">
    <source>
        <dbReference type="EMBL" id="CAD8763092.1"/>
    </source>
</evidence>
<evidence type="ECO:0000313" key="4">
    <source>
        <dbReference type="EMBL" id="CAD8763100.1"/>
    </source>
</evidence>
<accession>A0A6T9ZVZ7</accession>
<reference evidence="3" key="1">
    <citation type="submission" date="2021-01" db="EMBL/GenBank/DDBJ databases">
        <authorList>
            <person name="Corre E."/>
            <person name="Pelletier E."/>
            <person name="Niang G."/>
            <person name="Scheremetjew M."/>
            <person name="Finn R."/>
            <person name="Kale V."/>
            <person name="Holt S."/>
            <person name="Cochrane G."/>
            <person name="Meng A."/>
            <person name="Brown T."/>
            <person name="Cohen L."/>
        </authorList>
    </citation>
    <scope>NUCLEOTIDE SEQUENCE</scope>
    <source>
        <strain evidence="3">UNC1205</strain>
    </source>
</reference>
<protein>
    <submittedName>
        <fullName evidence="3">Uncharacterized protein</fullName>
    </submittedName>
</protein>
<proteinExistence type="predicted"/>
<sequence>MKLFGFSSTALFHALVVLSLLQLTQGMAASCTNFTKGSFGPETVTSVAICQEGCKTAEGLPYGWFKTEEGNFTQCTCHKTDVSGTIETRDLCVDGTPPSSAELVVVGMGLLLTTTTTLVAFMLV</sequence>
<dbReference type="PROSITE" id="PS51257">
    <property type="entry name" value="PROKAR_LIPOPROTEIN"/>
    <property type="match status" value="1"/>
</dbReference>
<feature type="transmembrane region" description="Helical" evidence="1">
    <location>
        <begin position="103"/>
        <end position="123"/>
    </location>
</feature>
<keyword evidence="1" id="KW-1133">Transmembrane helix</keyword>
<evidence type="ECO:0000256" key="2">
    <source>
        <dbReference type="SAM" id="SignalP"/>
    </source>
</evidence>
<dbReference type="AlphaFoldDB" id="A0A6T9ZVZ7"/>
<gene>
    <name evidence="3" type="ORF">PDEL1432_LOCUS3132</name>
    <name evidence="4" type="ORF">PDEL1432_LOCUS3140</name>
</gene>
<organism evidence="3">
    <name type="scientific">Pseudo-nitzschia delicatissima</name>
    <dbReference type="NCBI Taxonomy" id="44447"/>
    <lineage>
        <taxon>Eukaryota</taxon>
        <taxon>Sar</taxon>
        <taxon>Stramenopiles</taxon>
        <taxon>Ochrophyta</taxon>
        <taxon>Bacillariophyta</taxon>
        <taxon>Bacillariophyceae</taxon>
        <taxon>Bacillariophycidae</taxon>
        <taxon>Bacillariales</taxon>
        <taxon>Bacillariaceae</taxon>
        <taxon>Pseudo-nitzschia</taxon>
    </lineage>
</organism>
<keyword evidence="1" id="KW-0472">Membrane</keyword>
<name>A0A6T9ZVZ7_9STRA</name>
<keyword evidence="1" id="KW-0812">Transmembrane</keyword>
<evidence type="ECO:0000256" key="1">
    <source>
        <dbReference type="SAM" id="Phobius"/>
    </source>
</evidence>
<dbReference type="EMBL" id="HBFL01004380">
    <property type="protein sequence ID" value="CAD8763100.1"/>
    <property type="molecule type" value="Transcribed_RNA"/>
</dbReference>
<feature type="signal peptide" evidence="2">
    <location>
        <begin position="1"/>
        <end position="26"/>
    </location>
</feature>